<keyword evidence="4" id="KW-1185">Reference proteome</keyword>
<evidence type="ECO:0000313" key="4">
    <source>
        <dbReference type="Proteomes" id="UP001642409"/>
    </source>
</evidence>
<evidence type="ECO:0000256" key="1">
    <source>
        <dbReference type="SAM" id="Phobius"/>
    </source>
</evidence>
<proteinExistence type="predicted"/>
<dbReference type="Proteomes" id="UP001642409">
    <property type="component" value="Unassembled WGS sequence"/>
</dbReference>
<keyword evidence="1" id="KW-0472">Membrane</keyword>
<organism evidence="2">
    <name type="scientific">Hexamita inflata</name>
    <dbReference type="NCBI Taxonomy" id="28002"/>
    <lineage>
        <taxon>Eukaryota</taxon>
        <taxon>Metamonada</taxon>
        <taxon>Diplomonadida</taxon>
        <taxon>Hexamitidae</taxon>
        <taxon>Hexamitinae</taxon>
        <taxon>Hexamita</taxon>
    </lineage>
</organism>
<feature type="transmembrane region" description="Helical" evidence="1">
    <location>
        <begin position="131"/>
        <end position="149"/>
    </location>
</feature>
<evidence type="ECO:0000313" key="2">
    <source>
        <dbReference type="EMBL" id="CAI9952242.1"/>
    </source>
</evidence>
<reference evidence="2" key="1">
    <citation type="submission" date="2023-06" db="EMBL/GenBank/DDBJ databases">
        <authorList>
            <person name="Kurt Z."/>
        </authorList>
    </citation>
    <scope>NUCLEOTIDE SEQUENCE</scope>
</reference>
<reference evidence="3 4" key="2">
    <citation type="submission" date="2024-07" db="EMBL/GenBank/DDBJ databases">
        <authorList>
            <person name="Akdeniz Z."/>
        </authorList>
    </citation>
    <scope>NUCLEOTIDE SEQUENCE [LARGE SCALE GENOMIC DNA]</scope>
</reference>
<name>A0AA86UI88_9EUKA</name>
<dbReference type="AlphaFoldDB" id="A0AA86UI88"/>
<dbReference type="EMBL" id="CATOUU010000831">
    <property type="protein sequence ID" value="CAI9952242.1"/>
    <property type="molecule type" value="Genomic_DNA"/>
</dbReference>
<protein>
    <submittedName>
        <fullName evidence="3">Hypothetical_protein</fullName>
    </submittedName>
</protein>
<sequence length="151" mass="17220">MIDRNYLFAHAVCNHAYQSVDMNLSEIFRGRLSFQCLDEFSHNVFVGVVRFGIMSFETTGQLFNVPALDQLVRFPSRTASDRIPSGGCSQLLLGAYFLAVAEKGLFAEDLLYQLVNQSCNLVNFCLRACLYVWRTFFCLMYCCLAFVYVGR</sequence>
<dbReference type="EMBL" id="CAXDID020000014">
    <property type="protein sequence ID" value="CAL5982271.1"/>
    <property type="molecule type" value="Genomic_DNA"/>
</dbReference>
<keyword evidence="1" id="KW-1133">Transmembrane helix</keyword>
<keyword evidence="1" id="KW-0812">Transmembrane</keyword>
<accession>A0AA86UI88</accession>
<comment type="caution">
    <text evidence="2">The sequence shown here is derived from an EMBL/GenBank/DDBJ whole genome shotgun (WGS) entry which is preliminary data.</text>
</comment>
<evidence type="ECO:0000313" key="3">
    <source>
        <dbReference type="EMBL" id="CAL5982271.1"/>
    </source>
</evidence>
<gene>
    <name evidence="2" type="ORF">HINF_LOCUS39887</name>
    <name evidence="3" type="ORF">HINF_LOCUS7060</name>
</gene>